<dbReference type="OrthoDB" id="1044435at2759"/>
<evidence type="ECO:0000313" key="6">
    <source>
        <dbReference type="Proteomes" id="UP000242525"/>
    </source>
</evidence>
<evidence type="ECO:0000313" key="5">
    <source>
        <dbReference type="EMBL" id="CDO51716.1"/>
    </source>
</evidence>
<dbReference type="CDD" id="cd06661">
    <property type="entry name" value="GGCT_like"/>
    <property type="match status" value="1"/>
</dbReference>
<evidence type="ECO:0000256" key="3">
    <source>
        <dbReference type="ARBA" id="ARBA00030602"/>
    </source>
</evidence>
<dbReference type="PANTHER" id="PTHR31544">
    <property type="entry name" value="AIG2-LIKE PROTEIN D"/>
    <property type="match status" value="1"/>
</dbReference>
<accession>A0A0J9X3F2</accession>
<reference evidence="5" key="1">
    <citation type="submission" date="2014-03" db="EMBL/GenBank/DDBJ databases">
        <authorList>
            <person name="Casaregola S."/>
        </authorList>
    </citation>
    <scope>NUCLEOTIDE SEQUENCE [LARGE SCALE GENOMIC DNA]</scope>
    <source>
        <strain evidence="5">CLIB 918</strain>
    </source>
</reference>
<dbReference type="SUPFAM" id="SSF110857">
    <property type="entry name" value="Gamma-glutamyl cyclotransferase-like"/>
    <property type="match status" value="1"/>
</dbReference>
<proteinExistence type="inferred from homology"/>
<evidence type="ECO:0000259" key="4">
    <source>
        <dbReference type="Pfam" id="PF06094"/>
    </source>
</evidence>
<dbReference type="InterPro" id="IPR013024">
    <property type="entry name" value="GGCT-like"/>
</dbReference>
<evidence type="ECO:0000256" key="2">
    <source>
        <dbReference type="ARBA" id="ARBA00022679"/>
    </source>
</evidence>
<dbReference type="GO" id="GO:0016740">
    <property type="term" value="F:transferase activity"/>
    <property type="evidence" value="ECO:0007669"/>
    <property type="project" value="UniProtKB-KW"/>
</dbReference>
<dbReference type="InterPro" id="IPR036568">
    <property type="entry name" value="GGCT-like_sf"/>
</dbReference>
<comment type="similarity">
    <text evidence="1">Belongs to the gamma-glutamylcyclotransferase family.</text>
</comment>
<protein>
    <recommendedName>
        <fullName evidence="3">Putative gamma-glutamylcyclotransferase</fullName>
    </recommendedName>
</protein>
<evidence type="ECO:0000256" key="1">
    <source>
        <dbReference type="ARBA" id="ARBA00008861"/>
    </source>
</evidence>
<dbReference type="Proteomes" id="UP000242525">
    <property type="component" value="Unassembled WGS sequence"/>
</dbReference>
<feature type="domain" description="Gamma-glutamylcyclotransferase AIG2-like" evidence="4">
    <location>
        <begin position="12"/>
        <end position="131"/>
    </location>
</feature>
<dbReference type="EMBL" id="CCBN010000001">
    <property type="protein sequence ID" value="CDO51716.1"/>
    <property type="molecule type" value="Genomic_DNA"/>
</dbReference>
<gene>
    <name evidence="5" type="ORF">BN980_GECA01s11120g</name>
</gene>
<dbReference type="Gene3D" id="3.10.490.10">
    <property type="entry name" value="Gamma-glutamyl cyclotransferase-like"/>
    <property type="match status" value="1"/>
</dbReference>
<keyword evidence="6" id="KW-1185">Reference proteome</keyword>
<dbReference type="InterPro" id="IPR045038">
    <property type="entry name" value="AIG2-like"/>
</dbReference>
<keyword evidence="2" id="KW-0808">Transferase</keyword>
<name>A0A0J9X3F2_GEOCN</name>
<dbReference type="Pfam" id="PF06094">
    <property type="entry name" value="GGACT"/>
    <property type="match status" value="1"/>
</dbReference>
<dbReference type="AlphaFoldDB" id="A0A0J9X3F2"/>
<organism evidence="5 6">
    <name type="scientific">Geotrichum candidum</name>
    <name type="common">Oospora lactis</name>
    <name type="synonym">Dipodascus geotrichum</name>
    <dbReference type="NCBI Taxonomy" id="1173061"/>
    <lineage>
        <taxon>Eukaryota</taxon>
        <taxon>Fungi</taxon>
        <taxon>Dikarya</taxon>
        <taxon>Ascomycota</taxon>
        <taxon>Saccharomycotina</taxon>
        <taxon>Dipodascomycetes</taxon>
        <taxon>Dipodascales</taxon>
        <taxon>Dipodascaceae</taxon>
        <taxon>Geotrichum</taxon>
    </lineage>
</organism>
<dbReference type="PANTHER" id="PTHR31544:SF2">
    <property type="entry name" value="AIG2-LIKE PROTEIN D"/>
    <property type="match status" value="1"/>
</dbReference>
<sequence>MTADETQTYTAFFYGTLTASQVLARVLTGELALPENTPIVLHRARLDNHRRFSIKGEEYPAVRPRSGKQVIGAVAYGLSELDVAKLDRFEGDEYERVELEVVDLEDADRTVRANVYLWVDGEERLEPTEWDLEHFQTNKMQSWIADELKAIENESRAN</sequence>
<dbReference type="InterPro" id="IPR009288">
    <property type="entry name" value="AIG2-like_dom"/>
</dbReference>
<comment type="caution">
    <text evidence="5">The sequence shown here is derived from an EMBL/GenBank/DDBJ whole genome shotgun (WGS) entry which is preliminary data.</text>
</comment>